<gene>
    <name evidence="4" type="ORF">H1B27_24980</name>
</gene>
<evidence type="ECO:0000256" key="2">
    <source>
        <dbReference type="PROSITE-ProRule" id="PRU00335"/>
    </source>
</evidence>
<keyword evidence="1 2" id="KW-0238">DNA-binding</keyword>
<dbReference type="PANTHER" id="PTHR30055">
    <property type="entry name" value="HTH-TYPE TRANSCRIPTIONAL REGULATOR RUTR"/>
    <property type="match status" value="1"/>
</dbReference>
<dbReference type="PANTHER" id="PTHR30055:SF241">
    <property type="entry name" value="TRANSCRIPTIONAL REGULATORY PROTEIN"/>
    <property type="match status" value="1"/>
</dbReference>
<reference evidence="4 5" key="1">
    <citation type="submission" date="2020-07" db="EMBL/GenBank/DDBJ databases">
        <title>Bradyrhizobium diversity isolated from nodules of indigenous legumes of Western Australia.</title>
        <authorList>
            <person name="Klepa M.S."/>
        </authorList>
    </citation>
    <scope>NUCLEOTIDE SEQUENCE [LARGE SCALE GENOMIC DNA]</scope>
    <source>
        <strain evidence="4 5">CNPSo 4019</strain>
    </source>
</reference>
<dbReference type="RefSeq" id="WP_061879333.1">
    <property type="nucleotide sequence ID" value="NZ_JACEGD010000023.1"/>
</dbReference>
<evidence type="ECO:0000256" key="1">
    <source>
        <dbReference type="ARBA" id="ARBA00023125"/>
    </source>
</evidence>
<dbReference type="SUPFAM" id="SSF46689">
    <property type="entry name" value="Homeodomain-like"/>
    <property type="match status" value="1"/>
</dbReference>
<dbReference type="Pfam" id="PF17940">
    <property type="entry name" value="TetR_C_31"/>
    <property type="match status" value="1"/>
</dbReference>
<dbReference type="EMBL" id="JACEGD010000023">
    <property type="protein sequence ID" value="MBH5389509.1"/>
    <property type="molecule type" value="Genomic_DNA"/>
</dbReference>
<dbReference type="Pfam" id="PF00440">
    <property type="entry name" value="TetR_N"/>
    <property type="match status" value="1"/>
</dbReference>
<evidence type="ECO:0000313" key="5">
    <source>
        <dbReference type="Proteomes" id="UP001194539"/>
    </source>
</evidence>
<dbReference type="InterPro" id="IPR050109">
    <property type="entry name" value="HTH-type_TetR-like_transc_reg"/>
</dbReference>
<dbReference type="InterPro" id="IPR009057">
    <property type="entry name" value="Homeodomain-like_sf"/>
</dbReference>
<evidence type="ECO:0000259" key="3">
    <source>
        <dbReference type="PROSITE" id="PS50977"/>
    </source>
</evidence>
<dbReference type="PRINTS" id="PR00455">
    <property type="entry name" value="HTHTETR"/>
</dbReference>
<name>A0ABS0P893_9BRAD</name>
<dbReference type="InterPro" id="IPR036271">
    <property type="entry name" value="Tet_transcr_reg_TetR-rel_C_sf"/>
</dbReference>
<dbReference type="InterPro" id="IPR041583">
    <property type="entry name" value="TetR_C_31"/>
</dbReference>
<dbReference type="Gene3D" id="1.10.357.10">
    <property type="entry name" value="Tetracycline Repressor, domain 2"/>
    <property type="match status" value="1"/>
</dbReference>
<evidence type="ECO:0000313" key="4">
    <source>
        <dbReference type="EMBL" id="MBH5389509.1"/>
    </source>
</evidence>
<organism evidence="4 5">
    <name type="scientific">Bradyrhizobium diversitatis</name>
    <dbReference type="NCBI Taxonomy" id="2755406"/>
    <lineage>
        <taxon>Bacteria</taxon>
        <taxon>Pseudomonadati</taxon>
        <taxon>Pseudomonadota</taxon>
        <taxon>Alphaproteobacteria</taxon>
        <taxon>Hyphomicrobiales</taxon>
        <taxon>Nitrobacteraceae</taxon>
        <taxon>Bradyrhizobium</taxon>
    </lineage>
</organism>
<feature type="DNA-binding region" description="H-T-H motif" evidence="2">
    <location>
        <begin position="34"/>
        <end position="53"/>
    </location>
</feature>
<keyword evidence="5" id="KW-1185">Reference proteome</keyword>
<dbReference type="PROSITE" id="PS50977">
    <property type="entry name" value="HTH_TETR_2"/>
    <property type="match status" value="1"/>
</dbReference>
<proteinExistence type="predicted"/>
<accession>A0ABS0P893</accession>
<protein>
    <submittedName>
        <fullName evidence="4">TetR/AcrR family transcriptional regulator</fullName>
    </submittedName>
</protein>
<feature type="domain" description="HTH tetR-type" evidence="3">
    <location>
        <begin position="11"/>
        <end position="71"/>
    </location>
</feature>
<dbReference type="InterPro" id="IPR001647">
    <property type="entry name" value="HTH_TetR"/>
</dbReference>
<sequence>MSRVRTRPTRDDTRDRLFEAAARVFEQDGIGGASIEAIAAAAGFSRGAFYSNFKSKDELIIAMLEDHVEQSIRRNMDILAQHDNLDDFIAALKTMDRSRQDPLGRSPLLHMEMILFVARAEKRRPELAKRLRARRKLVADIVEATLKSNGRNDNLNPPWMASVVLALEDGFRLHRLIDPETTPADSFLRAITDLRRRTGLASDHVEVVRVEP</sequence>
<comment type="caution">
    <text evidence="4">The sequence shown here is derived from an EMBL/GenBank/DDBJ whole genome shotgun (WGS) entry which is preliminary data.</text>
</comment>
<dbReference type="SUPFAM" id="SSF48498">
    <property type="entry name" value="Tetracyclin repressor-like, C-terminal domain"/>
    <property type="match status" value="1"/>
</dbReference>
<dbReference type="Proteomes" id="UP001194539">
    <property type="component" value="Unassembled WGS sequence"/>
</dbReference>